<evidence type="ECO:0000259" key="6">
    <source>
        <dbReference type="Pfam" id="PF04825"/>
    </source>
</evidence>
<dbReference type="Pfam" id="PF04824">
    <property type="entry name" value="Rad21_Rec8"/>
    <property type="match status" value="1"/>
</dbReference>
<dbReference type="SUPFAM" id="SSF46785">
    <property type="entry name" value="Winged helix' DNA-binding domain"/>
    <property type="match status" value="1"/>
</dbReference>
<dbReference type="CDD" id="cd21793">
    <property type="entry name" value="Rad21_Rec8_M_AtSYN1-like"/>
    <property type="match status" value="1"/>
</dbReference>
<organism evidence="7 8">
    <name type="scientific">Triticum turgidum subsp. durum</name>
    <name type="common">Durum wheat</name>
    <name type="synonym">Triticum durum</name>
    <dbReference type="NCBI Taxonomy" id="4567"/>
    <lineage>
        <taxon>Eukaryota</taxon>
        <taxon>Viridiplantae</taxon>
        <taxon>Streptophyta</taxon>
        <taxon>Embryophyta</taxon>
        <taxon>Tracheophyta</taxon>
        <taxon>Spermatophyta</taxon>
        <taxon>Magnoliopsida</taxon>
        <taxon>Liliopsida</taxon>
        <taxon>Poales</taxon>
        <taxon>Poaceae</taxon>
        <taxon>BOP clade</taxon>
        <taxon>Pooideae</taxon>
        <taxon>Triticodae</taxon>
        <taxon>Triticeae</taxon>
        <taxon>Triticinae</taxon>
        <taxon>Triticum</taxon>
    </lineage>
</organism>
<accession>A0A9R0V0E4</accession>
<feature type="compositionally biased region" description="Low complexity" evidence="4">
    <location>
        <begin position="221"/>
        <end position="231"/>
    </location>
</feature>
<feature type="compositionally biased region" description="Basic and acidic residues" evidence="4">
    <location>
        <begin position="276"/>
        <end position="285"/>
    </location>
</feature>
<dbReference type="OMA" id="THDFIKV"/>
<evidence type="ECO:0008006" key="9">
    <source>
        <dbReference type="Google" id="ProtNLM"/>
    </source>
</evidence>
<sequence length="774" mass="86347">MAATLHAKINRKRLDKLDIIKICEEILNPSVPMALRLSGILMGGVVIVYERKVKLLYDSHRFRLFLADDVSRLLIEINEAWKIRPAVDHTVLPKGKAQAKYEAVTLPENAMDMEVEQPVLFTDTDTARFRGMRLEDLDEQYVNVNLDDDDISRADRHHQAEAVNITLVDNFESGLAETDIFNRFERFDIADDDTTVHITLDEHPEAPSTLVPSPPRPEDPPQQQEQCAAPSSIREEPQQGEIKHMTSIFDDATKLYHWTQFSYSYTIGQVSSAGDSLKEQEEQKTTEQQPTKRAKRKARGKGPQVIMDNQIMIPGNVYQSWLKDPSSLISKRRQVRSKINPIKAIKIGELMDLPPSALMSCSDDSQEIYYPQQLMQLWKECTKVKPPKPSSSSGDKSSSSSQEKQPRNSPPQPQGDQNEMGAQPMGFTPMDFTDGIEKMRANKSGEFEGVFDGPHGDPSVTPGSPGLSRRSASSSGGSGRGGFLPLDPEILLQSGSGRAKRRQLSSGRSLGNLDPVEEEFPMEQEGRECKLRRLSDIEPTPDLMVETEPTQTPFTKQSSPPDHITESIHSYLKLHFESPDAPPSESLSQLTYGMNTAQAARLFYQTCVLATLDSIKVTQVPVGNRPPLFAPKNKEACFSIQAVVVALSSGFAYREKTRFFCVLEVGAGMSEVESMGLSHTLIVVDGVRTRNGGISGTWNLQQRISVEATTRRLMNRKEFFGSGRNYGDKNGGIIQRKVLCWGKWGFSKAGEAREVGELVRHRILFGNKRHISVS</sequence>
<dbReference type="GO" id="GO:0003682">
    <property type="term" value="F:chromatin binding"/>
    <property type="evidence" value="ECO:0007669"/>
    <property type="project" value="TreeGrafter"/>
</dbReference>
<dbReference type="GO" id="GO:0005634">
    <property type="term" value="C:nucleus"/>
    <property type="evidence" value="ECO:0007669"/>
    <property type="project" value="UniProtKB-SubCell"/>
</dbReference>
<evidence type="ECO:0000313" key="7">
    <source>
        <dbReference type="EMBL" id="VAH11272.1"/>
    </source>
</evidence>
<evidence type="ECO:0000256" key="2">
    <source>
        <dbReference type="ARBA" id="ARBA00009870"/>
    </source>
</evidence>
<feature type="compositionally biased region" description="Low complexity" evidence="4">
    <location>
        <begin position="462"/>
        <end position="475"/>
    </location>
</feature>
<feature type="region of interest" description="Disordered" evidence="4">
    <location>
        <begin position="201"/>
        <end position="238"/>
    </location>
</feature>
<keyword evidence="8" id="KW-1185">Reference proteome</keyword>
<feature type="region of interest" description="Disordered" evidence="4">
    <location>
        <begin position="276"/>
        <end position="303"/>
    </location>
</feature>
<dbReference type="PANTHER" id="PTHR12585">
    <property type="entry name" value="SCC1 / RAD21 FAMILY MEMBER"/>
    <property type="match status" value="1"/>
</dbReference>
<evidence type="ECO:0000256" key="3">
    <source>
        <dbReference type="ARBA" id="ARBA00023242"/>
    </source>
</evidence>
<dbReference type="Proteomes" id="UP000324705">
    <property type="component" value="Chromosome 1A"/>
</dbReference>
<feature type="domain" description="Rad21/Rec8-like protein C-terminal eukaryotic" evidence="5">
    <location>
        <begin position="584"/>
        <end position="619"/>
    </location>
</feature>
<name>A0A9R0V0E4_TRITD</name>
<feature type="region of interest" description="Disordered" evidence="4">
    <location>
        <begin position="446"/>
        <end position="489"/>
    </location>
</feature>
<reference evidence="7 8" key="1">
    <citation type="submission" date="2017-09" db="EMBL/GenBank/DDBJ databases">
        <authorList>
            <consortium name="International Durum Wheat Genome Sequencing Consortium (IDWGSC)"/>
            <person name="Milanesi L."/>
        </authorList>
    </citation>
    <scope>NUCLEOTIDE SEQUENCE [LARGE SCALE GENOMIC DNA]</scope>
    <source>
        <strain evidence="8">cv. Svevo</strain>
    </source>
</reference>
<dbReference type="GO" id="GO:0008278">
    <property type="term" value="C:cohesin complex"/>
    <property type="evidence" value="ECO:0007669"/>
    <property type="project" value="InterPro"/>
</dbReference>
<dbReference type="Gramene" id="TRITD1Av1G222170.2">
    <property type="protein sequence ID" value="TRITD1Av1G222170.2"/>
    <property type="gene ID" value="TRITD1Av1G222170"/>
</dbReference>
<evidence type="ECO:0000256" key="1">
    <source>
        <dbReference type="ARBA" id="ARBA00004123"/>
    </source>
</evidence>
<keyword evidence="3" id="KW-0539">Nucleus</keyword>
<protein>
    <recommendedName>
        <fullName evidence="9">Rad21/Rec8-like protein N-terminal domain-containing protein</fullName>
    </recommendedName>
</protein>
<dbReference type="InterPro" id="IPR036390">
    <property type="entry name" value="WH_DNA-bd_sf"/>
</dbReference>
<dbReference type="EMBL" id="LT934111">
    <property type="protein sequence ID" value="VAH11272.1"/>
    <property type="molecule type" value="Genomic_DNA"/>
</dbReference>
<comment type="similarity">
    <text evidence="2">Belongs to the rad21 family.</text>
</comment>
<dbReference type="InterPro" id="IPR006909">
    <property type="entry name" value="Rad21/Rec8_C_eu"/>
</dbReference>
<gene>
    <name evidence="7" type="ORF">TRITD_1Av1G222170</name>
</gene>
<dbReference type="GO" id="GO:0051754">
    <property type="term" value="P:meiotic sister chromatid cohesion, centromeric"/>
    <property type="evidence" value="ECO:0007669"/>
    <property type="project" value="TreeGrafter"/>
</dbReference>
<feature type="region of interest" description="Disordered" evidence="4">
    <location>
        <begin position="543"/>
        <end position="562"/>
    </location>
</feature>
<dbReference type="AlphaFoldDB" id="A0A9R0V0E4"/>
<feature type="region of interest" description="Disordered" evidence="4">
    <location>
        <begin position="495"/>
        <end position="514"/>
    </location>
</feature>
<dbReference type="PANTHER" id="PTHR12585:SF64">
    <property type="entry name" value="SISTER CHROMATID COHESION 1 PROTEIN 1"/>
    <property type="match status" value="1"/>
</dbReference>
<dbReference type="InterPro" id="IPR006910">
    <property type="entry name" value="Rad21_Rec8_N"/>
</dbReference>
<comment type="subcellular location">
    <subcellularLocation>
        <location evidence="1">Nucleus</location>
    </subcellularLocation>
</comment>
<evidence type="ECO:0000256" key="4">
    <source>
        <dbReference type="SAM" id="MobiDB-lite"/>
    </source>
</evidence>
<evidence type="ECO:0000313" key="8">
    <source>
        <dbReference type="Proteomes" id="UP000324705"/>
    </source>
</evidence>
<feature type="compositionally biased region" description="Low complexity" evidence="4">
    <location>
        <begin position="390"/>
        <end position="401"/>
    </location>
</feature>
<dbReference type="InterPro" id="IPR039781">
    <property type="entry name" value="Rad21/Rec8-like"/>
</dbReference>
<dbReference type="Pfam" id="PF04825">
    <property type="entry name" value="Rad21_Rec8_N"/>
    <property type="match status" value="1"/>
</dbReference>
<feature type="region of interest" description="Disordered" evidence="4">
    <location>
        <begin position="383"/>
        <end position="433"/>
    </location>
</feature>
<evidence type="ECO:0000259" key="5">
    <source>
        <dbReference type="Pfam" id="PF04824"/>
    </source>
</evidence>
<proteinExistence type="inferred from homology"/>
<feature type="domain" description="Rad21/Rec8-like protein N-terminal" evidence="6">
    <location>
        <begin position="1"/>
        <end position="58"/>
    </location>
</feature>
<feature type="compositionally biased region" description="Polar residues" evidence="4">
    <location>
        <begin position="548"/>
        <end position="560"/>
    </location>
</feature>